<gene>
    <name evidence="8" type="ORF">STCU_12023</name>
</gene>
<comment type="caution">
    <text evidence="8">The sequence shown here is derived from an EMBL/GenBank/DDBJ whole genome shotgun (WGS) entry which is preliminary data.</text>
</comment>
<keyword evidence="3 5" id="KW-0378">Hydrolase</keyword>
<dbReference type="PANTHER" id="PTHR10029">
    <property type="entry name" value="ACYLPHOSPHATASE"/>
    <property type="match status" value="1"/>
</dbReference>
<feature type="active site" evidence="5">
    <location>
        <position position="33"/>
    </location>
</feature>
<proteinExistence type="inferred from homology"/>
<comment type="similarity">
    <text evidence="1 6">Belongs to the acylphosphatase family.</text>
</comment>
<sequence>MSAPKDARAGGTEAVLVMRHMFVSGKVQGVFYRKHTQRAAVQYGVTGWVRNTADGRVEIMAEGTPEQVDKLEMWCHTGSPKSMVKAVVREKVAAEQPLVMRRFDVFSVVK</sequence>
<dbReference type="Pfam" id="PF00708">
    <property type="entry name" value="Acylphosphatase"/>
    <property type="match status" value="1"/>
</dbReference>
<dbReference type="SUPFAM" id="SSF54975">
    <property type="entry name" value="Acylphosphatase/BLUF domain-like"/>
    <property type="match status" value="1"/>
</dbReference>
<evidence type="ECO:0000313" key="8">
    <source>
        <dbReference type="EMBL" id="EPY15440.1"/>
    </source>
</evidence>
<dbReference type="PROSITE" id="PS51160">
    <property type="entry name" value="ACYLPHOSPHATASE_3"/>
    <property type="match status" value="1"/>
</dbReference>
<dbReference type="EC" id="3.6.1.7" evidence="2 5"/>
<feature type="domain" description="Acylphosphatase-like" evidence="7">
    <location>
        <begin position="18"/>
        <end position="110"/>
    </location>
</feature>
<protein>
    <recommendedName>
        <fullName evidence="2 5">acylphosphatase</fullName>
        <ecNumber evidence="2 5">3.6.1.7</ecNumber>
    </recommendedName>
</protein>
<dbReference type="PROSITE" id="PS00151">
    <property type="entry name" value="ACYLPHOSPHATASE_2"/>
    <property type="match status" value="1"/>
</dbReference>
<evidence type="ECO:0000256" key="2">
    <source>
        <dbReference type="ARBA" id="ARBA00012150"/>
    </source>
</evidence>
<comment type="catalytic activity">
    <reaction evidence="4 5">
        <text>an acyl phosphate + H2O = a carboxylate + phosphate + H(+)</text>
        <dbReference type="Rhea" id="RHEA:14965"/>
        <dbReference type="ChEBI" id="CHEBI:15377"/>
        <dbReference type="ChEBI" id="CHEBI:15378"/>
        <dbReference type="ChEBI" id="CHEBI:29067"/>
        <dbReference type="ChEBI" id="CHEBI:43474"/>
        <dbReference type="ChEBI" id="CHEBI:59918"/>
        <dbReference type="EC" id="3.6.1.7"/>
    </reaction>
</comment>
<dbReference type="EMBL" id="ATMH01012088">
    <property type="protein sequence ID" value="EPY15440.1"/>
    <property type="molecule type" value="Genomic_DNA"/>
</dbReference>
<evidence type="ECO:0000256" key="5">
    <source>
        <dbReference type="PROSITE-ProRule" id="PRU00520"/>
    </source>
</evidence>
<evidence type="ECO:0000256" key="4">
    <source>
        <dbReference type="ARBA" id="ARBA00047645"/>
    </source>
</evidence>
<dbReference type="PANTHER" id="PTHR10029:SF3">
    <property type="entry name" value="ACYLPHOSPHATASE-RELATED"/>
    <property type="match status" value="1"/>
</dbReference>
<reference evidence="8 9" key="1">
    <citation type="journal article" date="2013" name="PLoS ONE">
        <title>Predicting the Proteins of Angomonas deanei, Strigomonas culicis and Their Respective Endosymbionts Reveals New Aspects of the Trypanosomatidae Family.</title>
        <authorList>
            <person name="Motta M.C."/>
            <person name="Martins A.C."/>
            <person name="de Souza S.S."/>
            <person name="Catta-Preta C.M."/>
            <person name="Silva R."/>
            <person name="Klein C.C."/>
            <person name="de Almeida L.G."/>
            <person name="de Lima Cunha O."/>
            <person name="Ciapina L.P."/>
            <person name="Brocchi M."/>
            <person name="Colabardini A.C."/>
            <person name="de Araujo Lima B."/>
            <person name="Machado C.R."/>
            <person name="de Almeida Soares C.M."/>
            <person name="Probst C.M."/>
            <person name="de Menezes C.B."/>
            <person name="Thompson C.E."/>
            <person name="Bartholomeu D.C."/>
            <person name="Gradia D.F."/>
            <person name="Pavoni D.P."/>
            <person name="Grisard E.C."/>
            <person name="Fantinatti-Garboggini F."/>
            <person name="Marchini F.K."/>
            <person name="Rodrigues-Luiz G.F."/>
            <person name="Wagner G."/>
            <person name="Goldman G.H."/>
            <person name="Fietto J.L."/>
            <person name="Elias M.C."/>
            <person name="Goldman M.H."/>
            <person name="Sagot M.F."/>
            <person name="Pereira M."/>
            <person name="Stoco P.H."/>
            <person name="de Mendonca-Neto R.P."/>
            <person name="Teixeira S.M."/>
            <person name="Maciel T.E."/>
            <person name="de Oliveira Mendes T.A."/>
            <person name="Urmenyi T.P."/>
            <person name="de Souza W."/>
            <person name="Schenkman S."/>
            <person name="de Vasconcelos A.T."/>
        </authorList>
    </citation>
    <scope>NUCLEOTIDE SEQUENCE [LARGE SCALE GENOMIC DNA]</scope>
</reference>
<dbReference type="Proteomes" id="UP000015354">
    <property type="component" value="Unassembled WGS sequence"/>
</dbReference>
<keyword evidence="9" id="KW-1185">Reference proteome</keyword>
<dbReference type="OrthoDB" id="7961613at2759"/>
<dbReference type="AlphaFoldDB" id="S9UY19"/>
<evidence type="ECO:0000313" key="9">
    <source>
        <dbReference type="Proteomes" id="UP000015354"/>
    </source>
</evidence>
<dbReference type="InterPro" id="IPR001792">
    <property type="entry name" value="Acylphosphatase-like_dom"/>
</dbReference>
<evidence type="ECO:0000256" key="3">
    <source>
        <dbReference type="ARBA" id="ARBA00022801"/>
    </source>
</evidence>
<feature type="active site" evidence="5">
    <location>
        <position position="51"/>
    </location>
</feature>
<organism evidence="8 9">
    <name type="scientific">Strigomonas culicis</name>
    <dbReference type="NCBI Taxonomy" id="28005"/>
    <lineage>
        <taxon>Eukaryota</taxon>
        <taxon>Discoba</taxon>
        <taxon>Euglenozoa</taxon>
        <taxon>Kinetoplastea</taxon>
        <taxon>Metakinetoplastina</taxon>
        <taxon>Trypanosomatida</taxon>
        <taxon>Trypanosomatidae</taxon>
        <taxon>Strigomonadinae</taxon>
        <taxon>Strigomonas</taxon>
    </lineage>
</organism>
<dbReference type="GO" id="GO:0003998">
    <property type="term" value="F:acylphosphatase activity"/>
    <property type="evidence" value="ECO:0007669"/>
    <property type="project" value="UniProtKB-EC"/>
</dbReference>
<dbReference type="InterPro" id="IPR020456">
    <property type="entry name" value="Acylphosphatase"/>
</dbReference>
<evidence type="ECO:0000256" key="1">
    <source>
        <dbReference type="ARBA" id="ARBA00005614"/>
    </source>
</evidence>
<dbReference type="InterPro" id="IPR017968">
    <property type="entry name" value="Acylphosphatase_CS"/>
</dbReference>
<evidence type="ECO:0000259" key="7">
    <source>
        <dbReference type="PROSITE" id="PS51160"/>
    </source>
</evidence>
<dbReference type="Gene3D" id="3.30.70.100">
    <property type="match status" value="1"/>
</dbReference>
<evidence type="ECO:0000256" key="6">
    <source>
        <dbReference type="RuleBase" id="RU004168"/>
    </source>
</evidence>
<name>S9UY19_9TRYP</name>
<accession>S9UY19</accession>
<dbReference type="InterPro" id="IPR036046">
    <property type="entry name" value="Acylphosphatase-like_dom_sf"/>
</dbReference>